<feature type="region of interest" description="Disordered" evidence="1">
    <location>
        <begin position="1"/>
        <end position="29"/>
    </location>
</feature>
<dbReference type="Proteomes" id="UP000253250">
    <property type="component" value="Unassembled WGS sequence"/>
</dbReference>
<accession>A0A368HD49</accession>
<proteinExistence type="predicted"/>
<gene>
    <name evidence="2" type="ORF">C4900_11045</name>
</gene>
<protein>
    <submittedName>
        <fullName evidence="2">Uncharacterized protein</fullName>
    </submittedName>
</protein>
<evidence type="ECO:0000256" key="1">
    <source>
        <dbReference type="SAM" id="MobiDB-lite"/>
    </source>
</evidence>
<organism evidence="2 3">
    <name type="scientific">Acidiferrobacter thiooxydans</name>
    <dbReference type="NCBI Taxonomy" id="163359"/>
    <lineage>
        <taxon>Bacteria</taxon>
        <taxon>Pseudomonadati</taxon>
        <taxon>Pseudomonadota</taxon>
        <taxon>Gammaproteobacteria</taxon>
        <taxon>Acidiferrobacterales</taxon>
        <taxon>Acidiferrobacteraceae</taxon>
        <taxon>Acidiferrobacter</taxon>
    </lineage>
</organism>
<reference evidence="2 3" key="1">
    <citation type="submission" date="2018-02" db="EMBL/GenBank/DDBJ databases">
        <title>Insights into the biology of acidophilic members of the Acidiferrobacteraceae family derived from comparative genomic analyses.</title>
        <authorList>
            <person name="Issotta F."/>
            <person name="Thyssen C."/>
            <person name="Mena C."/>
            <person name="Moya A."/>
            <person name="Bellenberg S."/>
            <person name="Sproer C."/>
            <person name="Covarrubias P.C."/>
            <person name="Sand W."/>
            <person name="Quatrini R."/>
            <person name="Vera M."/>
        </authorList>
    </citation>
    <scope>NUCLEOTIDE SEQUENCE [LARGE SCALE GENOMIC DNA]</scope>
    <source>
        <strain evidence="3">m-1</strain>
    </source>
</reference>
<evidence type="ECO:0000313" key="3">
    <source>
        <dbReference type="Proteomes" id="UP000253250"/>
    </source>
</evidence>
<name>A0A368HD49_9GAMM</name>
<dbReference type="AlphaFoldDB" id="A0A368HD49"/>
<evidence type="ECO:0000313" key="2">
    <source>
        <dbReference type="EMBL" id="RCN56364.1"/>
    </source>
</evidence>
<comment type="caution">
    <text evidence="2">The sequence shown here is derived from an EMBL/GenBank/DDBJ whole genome shotgun (WGS) entry which is preliminary data.</text>
</comment>
<sequence>MHAGIGQRATGERRPLNRRRRPDWRVGGEYAPDARRRGYRAMRPRPAAPILDHDLSILLHI</sequence>
<dbReference type="EMBL" id="PSYR01000002">
    <property type="protein sequence ID" value="RCN56364.1"/>
    <property type="molecule type" value="Genomic_DNA"/>
</dbReference>
<keyword evidence="3" id="KW-1185">Reference proteome</keyword>